<protein>
    <submittedName>
        <fullName evidence="9">Arabinose efflux permease family protein</fullName>
    </submittedName>
</protein>
<feature type="transmembrane region" description="Helical" evidence="7">
    <location>
        <begin position="81"/>
        <end position="99"/>
    </location>
</feature>
<feature type="transmembrane region" description="Helical" evidence="7">
    <location>
        <begin position="201"/>
        <end position="221"/>
    </location>
</feature>
<dbReference type="Gene3D" id="1.20.1720.10">
    <property type="entry name" value="Multidrug resistance protein D"/>
    <property type="match status" value="1"/>
</dbReference>
<keyword evidence="10" id="KW-1185">Reference proteome</keyword>
<feature type="transmembrane region" description="Helical" evidence="7">
    <location>
        <begin position="227"/>
        <end position="248"/>
    </location>
</feature>
<feature type="transmembrane region" description="Helical" evidence="7">
    <location>
        <begin position="165"/>
        <end position="189"/>
    </location>
</feature>
<dbReference type="KEGG" id="ahm:TL08_19875"/>
<keyword evidence="6 7" id="KW-0472">Membrane</keyword>
<dbReference type="RefSeq" id="WP_157421191.1">
    <property type="nucleotide sequence ID" value="NZ_CP014859.1"/>
</dbReference>
<feature type="transmembrane region" description="Helical" evidence="7">
    <location>
        <begin position="269"/>
        <end position="290"/>
    </location>
</feature>
<dbReference type="EMBL" id="CP014859">
    <property type="protein sequence ID" value="AOS64766.1"/>
    <property type="molecule type" value="Genomic_DNA"/>
</dbReference>
<name>A0AAC9HTD2_9PSEU</name>
<evidence type="ECO:0000313" key="9">
    <source>
        <dbReference type="EMBL" id="AOS64766.1"/>
    </source>
</evidence>
<dbReference type="Pfam" id="PF07690">
    <property type="entry name" value="MFS_1"/>
    <property type="match status" value="1"/>
</dbReference>
<proteinExistence type="predicted"/>
<dbReference type="PRINTS" id="PR01036">
    <property type="entry name" value="TCRTETB"/>
</dbReference>
<dbReference type="GO" id="GO:0005886">
    <property type="term" value="C:plasma membrane"/>
    <property type="evidence" value="ECO:0007669"/>
    <property type="project" value="UniProtKB-SubCell"/>
</dbReference>
<feature type="transmembrane region" description="Helical" evidence="7">
    <location>
        <begin position="105"/>
        <end position="127"/>
    </location>
</feature>
<gene>
    <name evidence="9" type="ORF">TL08_19875</name>
</gene>
<evidence type="ECO:0000313" key="10">
    <source>
        <dbReference type="Proteomes" id="UP000095210"/>
    </source>
</evidence>
<feature type="transmembrane region" description="Helical" evidence="7">
    <location>
        <begin position="139"/>
        <end position="159"/>
    </location>
</feature>
<dbReference type="Gene3D" id="1.20.1250.20">
    <property type="entry name" value="MFS general substrate transporter like domains"/>
    <property type="match status" value="1"/>
</dbReference>
<feature type="transmembrane region" description="Helical" evidence="7">
    <location>
        <begin position="359"/>
        <end position="385"/>
    </location>
</feature>
<dbReference type="SUPFAM" id="SSF103473">
    <property type="entry name" value="MFS general substrate transporter"/>
    <property type="match status" value="1"/>
</dbReference>
<feature type="transmembrane region" description="Helical" evidence="7">
    <location>
        <begin position="305"/>
        <end position="328"/>
    </location>
</feature>
<sequence>MKSNSTKAVPKRWLGLAVLTLPVLLTSMDISILHLAIPAITEDLAPSTGQMLWILDVYGFLLAGLLILMGGLGDRVGRRRLLLIGAVVFGAASVLAAFADSPEWLIAARALMGIGGATLMPSTLSLIRTMFDDPTERSRAIAVWTAALAGGVALGPIIGGVLLQYFPWGSVFLINVPVILLLLAAAPLLIPEYRHATPSPLDPLSVALSFLAILPIVWAVKTGAEELAVTAGMLIAIAVGILAGIVFLRRQGRLTTPLVDVSLFANRRFTGSVLAGALAMFSLVGLTLYLSQHLQLVLDFSPLTAALWMLPITAGIAAAAITTSALAARVGPGPIFGVAAGLAATGMIVVSLTPADGGLAQIIVGAVLAATGISPITTLATDVVVATAPPSQSGSASALAETANELGAAFGIAVLGSLGSLVYRAEVVAELPAGLGGELEQILGSSLGAALGVLNTMPTEMAAPLMELVREAFVEGLAAATLAGGVVLGVLAVLVSLLLRGQRPTGQTE</sequence>
<feature type="domain" description="Major facilitator superfamily (MFS) profile" evidence="8">
    <location>
        <begin position="15"/>
        <end position="504"/>
    </location>
</feature>
<dbReference type="Proteomes" id="UP000095210">
    <property type="component" value="Chromosome"/>
</dbReference>
<feature type="transmembrane region" description="Helical" evidence="7">
    <location>
        <begin position="335"/>
        <end position="353"/>
    </location>
</feature>
<keyword evidence="4 7" id="KW-0812">Transmembrane</keyword>
<dbReference type="PANTHER" id="PTHR42718">
    <property type="entry name" value="MAJOR FACILITATOR SUPERFAMILY MULTIDRUG TRANSPORTER MFSC"/>
    <property type="match status" value="1"/>
</dbReference>
<reference evidence="10" key="1">
    <citation type="submission" date="2016-03" db="EMBL/GenBank/DDBJ databases">
        <title>Complete genome sequence of the type strain Actinoalloteichus hymeniacidonis DSM 45092.</title>
        <authorList>
            <person name="Schaffert L."/>
            <person name="Albersmeier A."/>
            <person name="Winkler A."/>
            <person name="Kalinowski J."/>
            <person name="Zotchev S."/>
            <person name="Ruckert C."/>
        </authorList>
    </citation>
    <scope>NUCLEOTIDE SEQUENCE [LARGE SCALE GENOMIC DNA]</scope>
    <source>
        <strain evidence="10">HPA177(T) (DSM 45092(T))</strain>
    </source>
</reference>
<dbReference type="PROSITE" id="PS50850">
    <property type="entry name" value="MFS"/>
    <property type="match status" value="1"/>
</dbReference>
<organism evidence="9 10">
    <name type="scientific">Actinoalloteichus hymeniacidonis</name>
    <dbReference type="NCBI Taxonomy" id="340345"/>
    <lineage>
        <taxon>Bacteria</taxon>
        <taxon>Bacillati</taxon>
        <taxon>Actinomycetota</taxon>
        <taxon>Actinomycetes</taxon>
        <taxon>Pseudonocardiales</taxon>
        <taxon>Pseudonocardiaceae</taxon>
        <taxon>Actinoalloteichus</taxon>
    </lineage>
</organism>
<evidence type="ECO:0000256" key="6">
    <source>
        <dbReference type="ARBA" id="ARBA00023136"/>
    </source>
</evidence>
<dbReference type="GO" id="GO:0022857">
    <property type="term" value="F:transmembrane transporter activity"/>
    <property type="evidence" value="ECO:0007669"/>
    <property type="project" value="InterPro"/>
</dbReference>
<evidence type="ECO:0000259" key="8">
    <source>
        <dbReference type="PROSITE" id="PS50850"/>
    </source>
</evidence>
<dbReference type="PANTHER" id="PTHR42718:SF47">
    <property type="entry name" value="METHYL VIOLOGEN RESISTANCE PROTEIN SMVA"/>
    <property type="match status" value="1"/>
</dbReference>
<evidence type="ECO:0000256" key="1">
    <source>
        <dbReference type="ARBA" id="ARBA00004651"/>
    </source>
</evidence>
<dbReference type="CDD" id="cd17321">
    <property type="entry name" value="MFS_MMR_MDR_like"/>
    <property type="match status" value="1"/>
</dbReference>
<accession>A0AAC9HTD2</accession>
<keyword evidence="2" id="KW-0813">Transport</keyword>
<feature type="transmembrane region" description="Helical" evidence="7">
    <location>
        <begin position="51"/>
        <end position="69"/>
    </location>
</feature>
<keyword evidence="5 7" id="KW-1133">Transmembrane helix</keyword>
<evidence type="ECO:0000256" key="3">
    <source>
        <dbReference type="ARBA" id="ARBA00022475"/>
    </source>
</evidence>
<evidence type="ECO:0000256" key="4">
    <source>
        <dbReference type="ARBA" id="ARBA00022692"/>
    </source>
</evidence>
<comment type="subcellular location">
    <subcellularLocation>
        <location evidence="1">Cell membrane</location>
        <topology evidence="1">Multi-pass membrane protein</topology>
    </subcellularLocation>
</comment>
<feature type="transmembrane region" description="Helical" evidence="7">
    <location>
        <begin position="476"/>
        <end position="499"/>
    </location>
</feature>
<feature type="transmembrane region" description="Helical" evidence="7">
    <location>
        <begin position="406"/>
        <end position="425"/>
    </location>
</feature>
<dbReference type="AlphaFoldDB" id="A0AAC9HTD2"/>
<evidence type="ECO:0000256" key="2">
    <source>
        <dbReference type="ARBA" id="ARBA00022448"/>
    </source>
</evidence>
<evidence type="ECO:0000256" key="7">
    <source>
        <dbReference type="SAM" id="Phobius"/>
    </source>
</evidence>
<dbReference type="InterPro" id="IPR011701">
    <property type="entry name" value="MFS"/>
</dbReference>
<dbReference type="InterPro" id="IPR020846">
    <property type="entry name" value="MFS_dom"/>
</dbReference>
<keyword evidence="3" id="KW-1003">Cell membrane</keyword>
<dbReference type="InterPro" id="IPR036259">
    <property type="entry name" value="MFS_trans_sf"/>
</dbReference>
<evidence type="ECO:0000256" key="5">
    <source>
        <dbReference type="ARBA" id="ARBA00022989"/>
    </source>
</evidence>